<dbReference type="AlphaFoldDB" id="A0A5B7GTA6"/>
<keyword evidence="3" id="KW-1185">Reference proteome</keyword>
<evidence type="ECO:0000256" key="1">
    <source>
        <dbReference type="SAM" id="MobiDB-lite"/>
    </source>
</evidence>
<organism evidence="2 3">
    <name type="scientific">Portunus trituberculatus</name>
    <name type="common">Swimming crab</name>
    <name type="synonym">Neptunus trituberculatus</name>
    <dbReference type="NCBI Taxonomy" id="210409"/>
    <lineage>
        <taxon>Eukaryota</taxon>
        <taxon>Metazoa</taxon>
        <taxon>Ecdysozoa</taxon>
        <taxon>Arthropoda</taxon>
        <taxon>Crustacea</taxon>
        <taxon>Multicrustacea</taxon>
        <taxon>Malacostraca</taxon>
        <taxon>Eumalacostraca</taxon>
        <taxon>Eucarida</taxon>
        <taxon>Decapoda</taxon>
        <taxon>Pleocyemata</taxon>
        <taxon>Brachyura</taxon>
        <taxon>Eubrachyura</taxon>
        <taxon>Portunoidea</taxon>
        <taxon>Portunidae</taxon>
        <taxon>Portuninae</taxon>
        <taxon>Portunus</taxon>
    </lineage>
</organism>
<feature type="compositionally biased region" description="Polar residues" evidence="1">
    <location>
        <begin position="1"/>
        <end position="26"/>
    </location>
</feature>
<feature type="region of interest" description="Disordered" evidence="1">
    <location>
        <begin position="163"/>
        <end position="250"/>
    </location>
</feature>
<feature type="compositionally biased region" description="Basic and acidic residues" evidence="1">
    <location>
        <begin position="27"/>
        <end position="43"/>
    </location>
</feature>
<sequence>MMDYSDSANSVGKRTRDFSPSMSPDKNLTDKKAALEPMRDLLRDWGSNEELSSPGAASLPHLDGSPLALSSAIKEEEHHQQQEDDTQPCRWRDEASAALFRCLAEVGNRVLLREPSERRHRVVLEHYPLDLPLDAKRLTSWRSREPTQQVLVMLTEQQLGAQLGRQRQQPLQEAPRGQQQLQKPQQYPCSRRQPQQQQLQQPSSPALPLMRSAWDQRQATGVPSSPPPPTRTREIRTSPRQTHRQLEPRKRQVAWYATATAYQPLDASLQFPRAYSVLLHCIRLGFCTKEELYDDFEGQECEHCGRQSRYPLLHYLLSCPATAALRPPPPLPIQPAAGGLLSRREARVAHLICHTPTEAMLQVLRAARPPH</sequence>
<evidence type="ECO:0000313" key="2">
    <source>
        <dbReference type="EMBL" id="MPC60427.1"/>
    </source>
</evidence>
<dbReference type="OrthoDB" id="6373657at2759"/>
<name>A0A5B7GTA6_PORTR</name>
<feature type="region of interest" description="Disordered" evidence="1">
    <location>
        <begin position="1"/>
        <end position="65"/>
    </location>
</feature>
<accession>A0A5B7GTA6</accession>
<dbReference type="Proteomes" id="UP000324222">
    <property type="component" value="Unassembled WGS sequence"/>
</dbReference>
<dbReference type="EMBL" id="VSRR010017507">
    <property type="protein sequence ID" value="MPC60427.1"/>
    <property type="molecule type" value="Genomic_DNA"/>
</dbReference>
<reference evidence="2 3" key="1">
    <citation type="submission" date="2019-05" db="EMBL/GenBank/DDBJ databases">
        <title>Another draft genome of Portunus trituberculatus and its Hox gene families provides insights of decapod evolution.</title>
        <authorList>
            <person name="Jeong J.-H."/>
            <person name="Song I."/>
            <person name="Kim S."/>
            <person name="Choi T."/>
            <person name="Kim D."/>
            <person name="Ryu S."/>
            <person name="Kim W."/>
        </authorList>
    </citation>
    <scope>NUCLEOTIDE SEQUENCE [LARGE SCALE GENOMIC DNA]</scope>
    <source>
        <tissue evidence="2">Muscle</tissue>
    </source>
</reference>
<gene>
    <name evidence="2" type="ORF">E2C01_054472</name>
</gene>
<proteinExistence type="predicted"/>
<comment type="caution">
    <text evidence="2">The sequence shown here is derived from an EMBL/GenBank/DDBJ whole genome shotgun (WGS) entry which is preliminary data.</text>
</comment>
<feature type="compositionally biased region" description="Low complexity" evidence="1">
    <location>
        <begin position="163"/>
        <end position="209"/>
    </location>
</feature>
<protein>
    <submittedName>
        <fullName evidence="2">Uncharacterized protein</fullName>
    </submittedName>
</protein>
<evidence type="ECO:0000313" key="3">
    <source>
        <dbReference type="Proteomes" id="UP000324222"/>
    </source>
</evidence>